<organism evidence="9 10">
    <name type="scientific">Iocasia fonsfrigidae</name>
    <dbReference type="NCBI Taxonomy" id="2682810"/>
    <lineage>
        <taxon>Bacteria</taxon>
        <taxon>Bacillati</taxon>
        <taxon>Bacillota</taxon>
        <taxon>Clostridia</taxon>
        <taxon>Halanaerobiales</taxon>
        <taxon>Halanaerobiaceae</taxon>
        <taxon>Iocasia</taxon>
    </lineage>
</organism>
<evidence type="ECO:0000256" key="2">
    <source>
        <dbReference type="ARBA" id="ARBA00005417"/>
    </source>
</evidence>
<evidence type="ECO:0000259" key="8">
    <source>
        <dbReference type="PROSITE" id="PS50893"/>
    </source>
</evidence>
<evidence type="ECO:0000256" key="3">
    <source>
        <dbReference type="ARBA" id="ARBA00022448"/>
    </source>
</evidence>
<keyword evidence="7" id="KW-0472">Membrane</keyword>
<keyword evidence="10" id="KW-1185">Reference proteome</keyword>
<dbReference type="AlphaFoldDB" id="A0A8A7KGL6"/>
<dbReference type="PANTHER" id="PTHR43297:SF2">
    <property type="entry name" value="DIPEPTIDE TRANSPORT ATP-BINDING PROTEIN DPPD"/>
    <property type="match status" value="1"/>
</dbReference>
<dbReference type="Proteomes" id="UP000665020">
    <property type="component" value="Chromosome"/>
</dbReference>
<proteinExistence type="inferred from homology"/>
<dbReference type="SUPFAM" id="SSF52540">
    <property type="entry name" value="P-loop containing nucleoside triphosphate hydrolases"/>
    <property type="match status" value="1"/>
</dbReference>
<dbReference type="InterPro" id="IPR003593">
    <property type="entry name" value="AAA+_ATPase"/>
</dbReference>
<keyword evidence="5" id="KW-0547">Nucleotide-binding</keyword>
<evidence type="ECO:0000256" key="7">
    <source>
        <dbReference type="ARBA" id="ARBA00023136"/>
    </source>
</evidence>
<comment type="subcellular location">
    <subcellularLocation>
        <location evidence="1">Cell membrane</location>
        <topology evidence="1">Peripheral membrane protein</topology>
    </subcellularLocation>
</comment>
<dbReference type="GO" id="GO:0005886">
    <property type="term" value="C:plasma membrane"/>
    <property type="evidence" value="ECO:0007669"/>
    <property type="project" value="UniProtKB-SubCell"/>
</dbReference>
<keyword evidence="4" id="KW-1003">Cell membrane</keyword>
<dbReference type="SMART" id="SM00382">
    <property type="entry name" value="AAA"/>
    <property type="match status" value="1"/>
</dbReference>
<reference evidence="9" key="1">
    <citation type="submission" date="2019-12" db="EMBL/GenBank/DDBJ databases">
        <authorList>
            <person name="zhang j."/>
            <person name="sun C.M."/>
        </authorList>
    </citation>
    <scope>NUCLEOTIDE SEQUENCE</scope>
    <source>
        <strain evidence="9">NS-1</strain>
    </source>
</reference>
<evidence type="ECO:0000256" key="5">
    <source>
        <dbReference type="ARBA" id="ARBA00022741"/>
    </source>
</evidence>
<dbReference type="InterPro" id="IPR050388">
    <property type="entry name" value="ABC_Ni/Peptide_Import"/>
</dbReference>
<keyword evidence="3" id="KW-0813">Transport</keyword>
<dbReference type="EMBL" id="CP046640">
    <property type="protein sequence ID" value="QTL97022.1"/>
    <property type="molecule type" value="Genomic_DNA"/>
</dbReference>
<accession>A0A8A7KGL6</accession>
<dbReference type="GO" id="GO:0015833">
    <property type="term" value="P:peptide transport"/>
    <property type="evidence" value="ECO:0007669"/>
    <property type="project" value="InterPro"/>
</dbReference>
<dbReference type="InterPro" id="IPR017871">
    <property type="entry name" value="ABC_transporter-like_CS"/>
</dbReference>
<protein>
    <submittedName>
        <fullName evidence="9">ATP-binding cassette domain-containing protein</fullName>
    </submittedName>
</protein>
<evidence type="ECO:0000313" key="10">
    <source>
        <dbReference type="Proteomes" id="UP000665020"/>
    </source>
</evidence>
<dbReference type="Pfam" id="PF08352">
    <property type="entry name" value="oligo_HPY"/>
    <property type="match status" value="1"/>
</dbReference>
<dbReference type="Pfam" id="PF00005">
    <property type="entry name" value="ABC_tran"/>
    <property type="match status" value="1"/>
</dbReference>
<feature type="domain" description="ABC transporter" evidence="8">
    <location>
        <begin position="7"/>
        <end position="258"/>
    </location>
</feature>
<dbReference type="CDD" id="cd03257">
    <property type="entry name" value="ABC_NikE_OppD_transporters"/>
    <property type="match status" value="1"/>
</dbReference>
<comment type="similarity">
    <text evidence="2">Belongs to the ABC transporter superfamily.</text>
</comment>
<dbReference type="InterPro" id="IPR013563">
    <property type="entry name" value="Oligopep_ABC_C"/>
</dbReference>
<keyword evidence="6 9" id="KW-0067">ATP-binding</keyword>
<dbReference type="FunFam" id="3.40.50.300:FF:000016">
    <property type="entry name" value="Oligopeptide ABC transporter ATP-binding component"/>
    <property type="match status" value="1"/>
</dbReference>
<sequence>MKKEKLIELKNLKTYFNTEEGVARAVDGVDFEIYPGETLGIVGESGCGKSITSLSIMRLVPQPQGEIVDGEIYFKGKDLTKLSQKEMRTIRGNEISMIFQEPMTSLNPVFTIGNQISETIMLHKDVNKKEVMNQSIEILKKVGIPLPEQRVYEYPHQLSGGMRQRVMIAMALSCNPELLIADEPTTALDVTIQAQILDLMEALKEKFNMSMMMITHDLGVIAEISDRVAVMYAGKVVEYTDVKTLFKNPRHPYTWGLMNSIPRLNKEVERLTTIEGIVPNCLDFPEGCRYNARCPMAEEKCFLEEPPINEFDEGHKVRCWYADEIEKISKLSVINT</sequence>
<evidence type="ECO:0000256" key="4">
    <source>
        <dbReference type="ARBA" id="ARBA00022475"/>
    </source>
</evidence>
<dbReference type="PROSITE" id="PS50893">
    <property type="entry name" value="ABC_TRANSPORTER_2"/>
    <property type="match status" value="1"/>
</dbReference>
<evidence type="ECO:0000313" key="9">
    <source>
        <dbReference type="EMBL" id="QTL97022.1"/>
    </source>
</evidence>
<dbReference type="NCBIfam" id="TIGR01727">
    <property type="entry name" value="oligo_HPY"/>
    <property type="match status" value="1"/>
</dbReference>
<dbReference type="InterPro" id="IPR027417">
    <property type="entry name" value="P-loop_NTPase"/>
</dbReference>
<dbReference type="RefSeq" id="WP_230868687.1">
    <property type="nucleotide sequence ID" value="NZ_CP046640.1"/>
</dbReference>
<dbReference type="KEGG" id="ifn:GM661_03035"/>
<evidence type="ECO:0000256" key="1">
    <source>
        <dbReference type="ARBA" id="ARBA00004202"/>
    </source>
</evidence>
<gene>
    <name evidence="9" type="ORF">GM661_03035</name>
</gene>
<evidence type="ECO:0000256" key="6">
    <source>
        <dbReference type="ARBA" id="ARBA00022840"/>
    </source>
</evidence>
<dbReference type="InterPro" id="IPR003439">
    <property type="entry name" value="ABC_transporter-like_ATP-bd"/>
</dbReference>
<dbReference type="GO" id="GO:0005524">
    <property type="term" value="F:ATP binding"/>
    <property type="evidence" value="ECO:0007669"/>
    <property type="project" value="UniProtKB-KW"/>
</dbReference>
<dbReference type="PROSITE" id="PS00211">
    <property type="entry name" value="ABC_TRANSPORTER_1"/>
    <property type="match status" value="1"/>
</dbReference>
<dbReference type="PANTHER" id="PTHR43297">
    <property type="entry name" value="OLIGOPEPTIDE TRANSPORT ATP-BINDING PROTEIN APPD"/>
    <property type="match status" value="1"/>
</dbReference>
<dbReference type="Gene3D" id="3.40.50.300">
    <property type="entry name" value="P-loop containing nucleotide triphosphate hydrolases"/>
    <property type="match status" value="1"/>
</dbReference>
<name>A0A8A7KGL6_9FIRM</name>
<dbReference type="GO" id="GO:0016887">
    <property type="term" value="F:ATP hydrolysis activity"/>
    <property type="evidence" value="ECO:0007669"/>
    <property type="project" value="InterPro"/>
</dbReference>